<dbReference type="Proteomes" id="UP000288623">
    <property type="component" value="Unassembled WGS sequence"/>
</dbReference>
<keyword evidence="12" id="KW-0238">DNA-binding</keyword>
<dbReference type="NCBIfam" id="NF002677">
    <property type="entry name" value="PRK02406.1"/>
    <property type="match status" value="1"/>
</dbReference>
<dbReference type="GO" id="GO:0005829">
    <property type="term" value="C:cytosol"/>
    <property type="evidence" value="ECO:0007669"/>
    <property type="project" value="TreeGrafter"/>
</dbReference>
<dbReference type="GO" id="GO:0006281">
    <property type="term" value="P:DNA repair"/>
    <property type="evidence" value="ECO:0007669"/>
    <property type="project" value="UniProtKB-UniRule"/>
</dbReference>
<dbReference type="SUPFAM" id="SSF100879">
    <property type="entry name" value="Lesion bypass DNA polymerase (Y-family), little finger domain"/>
    <property type="match status" value="1"/>
</dbReference>
<comment type="caution">
    <text evidence="14">The sequence shown here is derived from an EMBL/GenBank/DDBJ whole genome shotgun (WGS) entry which is preliminary data.</text>
</comment>
<evidence type="ECO:0000256" key="4">
    <source>
        <dbReference type="ARBA" id="ARBA00022695"/>
    </source>
</evidence>
<dbReference type="PROSITE" id="PS50173">
    <property type="entry name" value="UMUC"/>
    <property type="match status" value="1"/>
</dbReference>
<dbReference type="CDD" id="cd03586">
    <property type="entry name" value="PolY_Pol_IV_kappa"/>
    <property type="match status" value="1"/>
</dbReference>
<dbReference type="NCBIfam" id="NF002492">
    <property type="entry name" value="PRK01810.1"/>
    <property type="match status" value="1"/>
</dbReference>
<dbReference type="Gene3D" id="3.30.70.270">
    <property type="match status" value="1"/>
</dbReference>
<dbReference type="InterPro" id="IPR024728">
    <property type="entry name" value="PolY_HhH_motif"/>
</dbReference>
<keyword evidence="2 12" id="KW-0515">Mutator protein</keyword>
<dbReference type="GO" id="GO:0003684">
    <property type="term" value="F:damaged DNA binding"/>
    <property type="evidence" value="ECO:0007669"/>
    <property type="project" value="InterPro"/>
</dbReference>
<accession>A0A433RVK3</accession>
<keyword evidence="5 12" id="KW-0235">DNA replication</keyword>
<evidence type="ECO:0000313" key="14">
    <source>
        <dbReference type="EMBL" id="RUS57326.1"/>
    </source>
</evidence>
<keyword evidence="15" id="KW-1185">Reference proteome</keyword>
<dbReference type="AlphaFoldDB" id="A0A433RVK3"/>
<dbReference type="GO" id="GO:0003887">
    <property type="term" value="F:DNA-directed DNA polymerase activity"/>
    <property type="evidence" value="ECO:0007669"/>
    <property type="project" value="UniProtKB-UniRule"/>
</dbReference>
<organism evidence="14 15">
    <name type="scientific">Candidatus Kurthia intestinigallinarum</name>
    <dbReference type="NCBI Taxonomy" id="1562256"/>
    <lineage>
        <taxon>Bacteria</taxon>
        <taxon>Bacillati</taxon>
        <taxon>Bacillota</taxon>
        <taxon>Bacilli</taxon>
        <taxon>Bacillales</taxon>
        <taxon>Caryophanaceae</taxon>
        <taxon>Kurthia</taxon>
    </lineage>
</organism>
<dbReference type="GO" id="GO:0042276">
    <property type="term" value="P:error-prone translesion synthesis"/>
    <property type="evidence" value="ECO:0007669"/>
    <property type="project" value="TreeGrafter"/>
</dbReference>
<dbReference type="GO" id="GO:0000287">
    <property type="term" value="F:magnesium ion binding"/>
    <property type="evidence" value="ECO:0007669"/>
    <property type="project" value="UniProtKB-UniRule"/>
</dbReference>
<dbReference type="RefSeq" id="WP_126990228.1">
    <property type="nucleotide sequence ID" value="NZ_JTFC01000026.1"/>
</dbReference>
<dbReference type="HAMAP" id="MF_01113">
    <property type="entry name" value="DNApol_IV"/>
    <property type="match status" value="1"/>
</dbReference>
<comment type="catalytic activity">
    <reaction evidence="11 12">
        <text>DNA(n) + a 2'-deoxyribonucleoside 5'-triphosphate = DNA(n+1) + diphosphate</text>
        <dbReference type="Rhea" id="RHEA:22508"/>
        <dbReference type="Rhea" id="RHEA-COMP:17339"/>
        <dbReference type="Rhea" id="RHEA-COMP:17340"/>
        <dbReference type="ChEBI" id="CHEBI:33019"/>
        <dbReference type="ChEBI" id="CHEBI:61560"/>
        <dbReference type="ChEBI" id="CHEBI:173112"/>
        <dbReference type="EC" id="2.7.7.7"/>
    </reaction>
</comment>
<dbReference type="EC" id="2.7.7.7" evidence="12"/>
<dbReference type="OrthoDB" id="9808813at2"/>
<keyword evidence="8 12" id="KW-0460">Magnesium</keyword>
<dbReference type="InterPro" id="IPR022880">
    <property type="entry name" value="DNApol_IV"/>
</dbReference>
<evidence type="ECO:0000256" key="1">
    <source>
        <dbReference type="ARBA" id="ARBA00010945"/>
    </source>
</evidence>
<dbReference type="Pfam" id="PF00817">
    <property type="entry name" value="IMS"/>
    <property type="match status" value="1"/>
</dbReference>
<dbReference type="PANTHER" id="PTHR11076">
    <property type="entry name" value="DNA REPAIR POLYMERASE UMUC / TRANSFERASE FAMILY MEMBER"/>
    <property type="match status" value="1"/>
</dbReference>
<dbReference type="InterPro" id="IPR043128">
    <property type="entry name" value="Rev_trsase/Diguanyl_cyclase"/>
</dbReference>
<reference evidence="14 15" key="1">
    <citation type="submission" date="2014-11" db="EMBL/GenBank/DDBJ databases">
        <title>Genome sequence and analysis of novel Kurthia sp.</title>
        <authorList>
            <person name="Lawson J.N."/>
            <person name="Gonzalez J.E."/>
            <person name="Rinauldi L."/>
            <person name="Xuan Z."/>
            <person name="Firman A."/>
            <person name="Shaddox L."/>
            <person name="Trudeau A."/>
            <person name="Shah S."/>
            <person name="Reiman D."/>
        </authorList>
    </citation>
    <scope>NUCLEOTIDE SEQUENCE [LARGE SCALE GENOMIC DNA]</scope>
    <source>
        <strain evidence="14 15">3B1D</strain>
    </source>
</reference>
<dbReference type="PANTHER" id="PTHR11076:SF33">
    <property type="entry name" value="DNA POLYMERASE KAPPA"/>
    <property type="match status" value="1"/>
</dbReference>
<keyword evidence="3 12" id="KW-0808">Transferase</keyword>
<sequence length="408" mass="45998">MAILFHIDMNCFYASVEQAINPALKGKPIAVGGDPKERRGVVVTCSYEARARGVYTTMRVTEARKQCSELIMLKPNFERYRAASNAMFTILREYTDLVEPVSIDEGYMDVTAIVHGADALNLAEDIQQRLKKELDLPCSIGIAPNKFLAKMASDMKKPMGITVLRKRQVEAVLWPKPVIEMHGVGKRTAEKLAAHNIKTIGDLAATSEVDMRAWFGKNGVRMREKAYGIDNRAVDPTSIYDTKSVGNSTTLSENILSERKLNDVISQLSQRVANRLQAKNLAGKTISIQLRSADWKQTTRSKTLVNAIYEQHDIAREAKELATKHWNGAPLRLVGVSISQVENRQQRMEQLDLFTFTDHVRDEPVMNIMNELRDKFGQDIIVRGVRVKKSTYDAPTSFSKDFLDDHRK</sequence>
<name>A0A433RVK3_9BACL</name>
<feature type="domain" description="UmuC" evidence="13">
    <location>
        <begin position="4"/>
        <end position="185"/>
    </location>
</feature>
<comment type="function">
    <text evidence="12">Poorly processive, error-prone DNA polymerase involved in untargeted mutagenesis. Copies undamaged DNA at stalled replication forks, which arise in vivo from mismatched or misaligned primer ends. These misaligned primers can be extended by PolIV. Exhibits no 3'-5' exonuclease (proofreading) activity. May be involved in translesional synthesis, in conjunction with the beta clamp from PolIII.</text>
</comment>
<protein>
    <recommendedName>
        <fullName evidence="12">DNA polymerase IV</fullName>
        <shortName evidence="12">Pol IV</shortName>
        <ecNumber evidence="12">2.7.7.7</ecNumber>
    </recommendedName>
</protein>
<dbReference type="InterPro" id="IPR001126">
    <property type="entry name" value="UmuC"/>
</dbReference>
<evidence type="ECO:0000256" key="2">
    <source>
        <dbReference type="ARBA" id="ARBA00022457"/>
    </source>
</evidence>
<evidence type="ECO:0000256" key="9">
    <source>
        <dbReference type="ARBA" id="ARBA00022932"/>
    </source>
</evidence>
<dbReference type="GO" id="GO:0006261">
    <property type="term" value="P:DNA-templated DNA replication"/>
    <property type="evidence" value="ECO:0007669"/>
    <property type="project" value="UniProtKB-UniRule"/>
</dbReference>
<dbReference type="Gene3D" id="1.10.150.20">
    <property type="entry name" value="5' to 3' exonuclease, C-terminal subdomain"/>
    <property type="match status" value="1"/>
</dbReference>
<keyword evidence="7 12" id="KW-0227">DNA damage</keyword>
<dbReference type="GO" id="GO:0009432">
    <property type="term" value="P:SOS response"/>
    <property type="evidence" value="ECO:0007669"/>
    <property type="project" value="TreeGrafter"/>
</dbReference>
<keyword evidence="12" id="KW-0963">Cytoplasm</keyword>
<dbReference type="SUPFAM" id="SSF56672">
    <property type="entry name" value="DNA/RNA polymerases"/>
    <property type="match status" value="1"/>
</dbReference>
<feature type="binding site" evidence="12">
    <location>
        <position position="104"/>
    </location>
    <ligand>
        <name>Mg(2+)</name>
        <dbReference type="ChEBI" id="CHEBI:18420"/>
    </ligand>
</feature>
<feature type="binding site" evidence="12">
    <location>
        <position position="8"/>
    </location>
    <ligand>
        <name>Mg(2+)</name>
        <dbReference type="ChEBI" id="CHEBI:18420"/>
    </ligand>
</feature>
<dbReference type="Pfam" id="PF11798">
    <property type="entry name" value="IMS_HHH"/>
    <property type="match status" value="1"/>
</dbReference>
<evidence type="ECO:0000256" key="5">
    <source>
        <dbReference type="ARBA" id="ARBA00022705"/>
    </source>
</evidence>
<comment type="cofactor">
    <cofactor evidence="12">
        <name>Mg(2+)</name>
        <dbReference type="ChEBI" id="CHEBI:18420"/>
    </cofactor>
    <text evidence="12">Binds 2 magnesium ions per subunit.</text>
</comment>
<evidence type="ECO:0000256" key="11">
    <source>
        <dbReference type="ARBA" id="ARBA00049244"/>
    </source>
</evidence>
<evidence type="ECO:0000256" key="3">
    <source>
        <dbReference type="ARBA" id="ARBA00022679"/>
    </source>
</evidence>
<dbReference type="EMBL" id="JTFC01000026">
    <property type="protein sequence ID" value="RUS57326.1"/>
    <property type="molecule type" value="Genomic_DNA"/>
</dbReference>
<comment type="subunit">
    <text evidence="12">Monomer.</text>
</comment>
<dbReference type="FunFam" id="3.40.1170.60:FF:000003">
    <property type="entry name" value="DNA polymerase eta"/>
    <property type="match status" value="1"/>
</dbReference>
<evidence type="ECO:0000256" key="6">
    <source>
        <dbReference type="ARBA" id="ARBA00022723"/>
    </source>
</evidence>
<feature type="site" description="Substrate discrimination" evidence="12">
    <location>
        <position position="13"/>
    </location>
</feature>
<dbReference type="Gene3D" id="3.30.1490.100">
    <property type="entry name" value="DNA polymerase, Y-family, little finger domain"/>
    <property type="match status" value="1"/>
</dbReference>
<dbReference type="Gene3D" id="3.40.1170.60">
    <property type="match status" value="1"/>
</dbReference>
<comment type="similarity">
    <text evidence="1 12">Belongs to the DNA polymerase type-Y family.</text>
</comment>
<keyword evidence="4 12" id="KW-0548">Nucleotidyltransferase</keyword>
<dbReference type="InterPro" id="IPR036775">
    <property type="entry name" value="DNA_pol_Y-fam_lit_finger_sf"/>
</dbReference>
<evidence type="ECO:0000256" key="8">
    <source>
        <dbReference type="ARBA" id="ARBA00022842"/>
    </source>
</evidence>
<comment type="subcellular location">
    <subcellularLocation>
        <location evidence="12">Cytoplasm</location>
    </subcellularLocation>
</comment>
<evidence type="ECO:0000256" key="10">
    <source>
        <dbReference type="ARBA" id="ARBA00023204"/>
    </source>
</evidence>
<evidence type="ECO:0000259" key="13">
    <source>
        <dbReference type="PROSITE" id="PS50173"/>
    </source>
</evidence>
<feature type="active site" evidence="12">
    <location>
        <position position="105"/>
    </location>
</feature>
<dbReference type="FunFam" id="3.30.1490.100:FF:000004">
    <property type="entry name" value="DNA polymerase IV"/>
    <property type="match status" value="1"/>
</dbReference>
<dbReference type="Pfam" id="PF11799">
    <property type="entry name" value="IMS_C"/>
    <property type="match status" value="1"/>
</dbReference>
<dbReference type="InterPro" id="IPR017961">
    <property type="entry name" value="DNA_pol_Y-fam_little_finger"/>
</dbReference>
<keyword evidence="6 12" id="KW-0479">Metal-binding</keyword>
<keyword evidence="10 12" id="KW-0234">DNA repair</keyword>
<dbReference type="InterPro" id="IPR043502">
    <property type="entry name" value="DNA/RNA_pol_sf"/>
</dbReference>
<dbReference type="InterPro" id="IPR050116">
    <property type="entry name" value="DNA_polymerase-Y"/>
</dbReference>
<keyword evidence="9 12" id="KW-0239">DNA-directed DNA polymerase</keyword>
<evidence type="ECO:0000256" key="7">
    <source>
        <dbReference type="ARBA" id="ARBA00022763"/>
    </source>
</evidence>
<proteinExistence type="inferred from homology"/>
<evidence type="ECO:0000256" key="12">
    <source>
        <dbReference type="HAMAP-Rule" id="MF_01113"/>
    </source>
</evidence>
<gene>
    <name evidence="12" type="primary">dinB</name>
    <name evidence="14" type="ORF">QI30_07030</name>
</gene>
<evidence type="ECO:0000313" key="15">
    <source>
        <dbReference type="Proteomes" id="UP000288623"/>
    </source>
</evidence>